<dbReference type="PANTHER" id="PTHR23417:SF14">
    <property type="entry name" value="PENTACOTRIPEPTIDE-REPEAT REGION OF PRORP DOMAIN-CONTAINING PROTEIN"/>
    <property type="match status" value="1"/>
</dbReference>
<comment type="function">
    <text evidence="2 7">Catalyzes the formation of N(7)-methylguanine at position 46 (m7G46) in tRNA.</text>
</comment>
<evidence type="ECO:0000256" key="6">
    <source>
        <dbReference type="ARBA" id="ARBA00022694"/>
    </source>
</evidence>
<dbReference type="EMBL" id="CP073249">
    <property type="protein sequence ID" value="QUF01980.1"/>
    <property type="molecule type" value="Genomic_DNA"/>
</dbReference>
<evidence type="ECO:0000256" key="4">
    <source>
        <dbReference type="ARBA" id="ARBA00022679"/>
    </source>
</evidence>
<feature type="binding site" evidence="7">
    <location>
        <position position="146"/>
    </location>
    <ligand>
        <name>substrate</name>
    </ligand>
</feature>
<comment type="catalytic activity">
    <reaction evidence="1 7">
        <text>guanosine(46) in tRNA + S-adenosyl-L-methionine = N(7)-methylguanosine(46) in tRNA + S-adenosyl-L-homocysteine</text>
        <dbReference type="Rhea" id="RHEA:42708"/>
        <dbReference type="Rhea" id="RHEA-COMP:10188"/>
        <dbReference type="Rhea" id="RHEA-COMP:10189"/>
        <dbReference type="ChEBI" id="CHEBI:57856"/>
        <dbReference type="ChEBI" id="CHEBI:59789"/>
        <dbReference type="ChEBI" id="CHEBI:74269"/>
        <dbReference type="ChEBI" id="CHEBI:74480"/>
        <dbReference type="EC" id="2.1.1.33"/>
    </reaction>
</comment>
<feature type="binding site" evidence="7">
    <location>
        <position position="178"/>
    </location>
    <ligand>
        <name>substrate</name>
    </ligand>
</feature>
<keyword evidence="6 7" id="KW-0819">tRNA processing</keyword>
<evidence type="ECO:0000256" key="1">
    <source>
        <dbReference type="ARBA" id="ARBA00000142"/>
    </source>
</evidence>
<reference evidence="8" key="1">
    <citation type="submission" date="2021-04" db="EMBL/GenBank/DDBJ databases">
        <title>Genomic sequence of Actinosynnema pretiosum subsp. pretiosum ATCC 31280 (C-14919).</title>
        <authorList>
            <person name="Bai L."/>
            <person name="Wang X."/>
            <person name="Xiao Y."/>
        </authorList>
    </citation>
    <scope>NUCLEOTIDE SEQUENCE</scope>
    <source>
        <strain evidence="8">ATCC 31280</strain>
    </source>
</reference>
<evidence type="ECO:0000313" key="9">
    <source>
        <dbReference type="Proteomes" id="UP000677152"/>
    </source>
</evidence>
<feature type="binding site" evidence="7">
    <location>
        <position position="67"/>
    </location>
    <ligand>
        <name>S-adenosyl-L-methionine</name>
        <dbReference type="ChEBI" id="CHEBI:59789"/>
    </ligand>
</feature>
<proteinExistence type="inferred from homology"/>
<keyword evidence="4 7" id="KW-0808">Transferase</keyword>
<dbReference type="InterPro" id="IPR029063">
    <property type="entry name" value="SAM-dependent_MTases_sf"/>
</dbReference>
<accession>A0AA45R205</accession>
<dbReference type="GO" id="GO:0043527">
    <property type="term" value="C:tRNA methyltransferase complex"/>
    <property type="evidence" value="ECO:0007669"/>
    <property type="project" value="TreeGrafter"/>
</dbReference>
<dbReference type="NCBIfam" id="TIGR00091">
    <property type="entry name" value="tRNA (guanosine(46)-N7)-methyltransferase TrmB"/>
    <property type="match status" value="1"/>
</dbReference>
<dbReference type="Gene3D" id="3.40.50.150">
    <property type="entry name" value="Vaccinia Virus protein VP39"/>
    <property type="match status" value="1"/>
</dbReference>
<keyword evidence="5 7" id="KW-0949">S-adenosyl-L-methionine</keyword>
<dbReference type="Proteomes" id="UP000677152">
    <property type="component" value="Chromosome"/>
</dbReference>
<feature type="binding site" evidence="7">
    <location>
        <begin position="213"/>
        <end position="216"/>
    </location>
    <ligand>
        <name>substrate</name>
    </ligand>
</feature>
<dbReference type="GO" id="GO:0008176">
    <property type="term" value="F:tRNA (guanine(46)-N7)-methyltransferase activity"/>
    <property type="evidence" value="ECO:0007669"/>
    <property type="project" value="UniProtKB-UniRule"/>
</dbReference>
<dbReference type="Pfam" id="PF02390">
    <property type="entry name" value="Methyltransf_4"/>
    <property type="match status" value="1"/>
</dbReference>
<dbReference type="InterPro" id="IPR003358">
    <property type="entry name" value="tRNA_(Gua-N-7)_MeTrfase_Trmb"/>
</dbReference>
<evidence type="ECO:0000256" key="5">
    <source>
        <dbReference type="ARBA" id="ARBA00022691"/>
    </source>
</evidence>
<evidence type="ECO:0000256" key="7">
    <source>
        <dbReference type="HAMAP-Rule" id="MF_01057"/>
    </source>
</evidence>
<dbReference type="PANTHER" id="PTHR23417">
    <property type="entry name" value="3-DEOXY-D-MANNO-OCTULOSONIC-ACID TRANSFERASE/TRNA GUANINE-N 7 - -METHYLTRANSFERASE"/>
    <property type="match status" value="1"/>
</dbReference>
<dbReference type="HAMAP" id="MF_01057">
    <property type="entry name" value="tRNA_methyltr_TrmB"/>
    <property type="match status" value="1"/>
</dbReference>
<comment type="pathway">
    <text evidence="7">tRNA modification; N(7)-methylguanine-tRNA biosynthesis.</text>
</comment>
<evidence type="ECO:0000256" key="3">
    <source>
        <dbReference type="ARBA" id="ARBA00022603"/>
    </source>
</evidence>
<dbReference type="SUPFAM" id="SSF53335">
    <property type="entry name" value="S-adenosyl-L-methionine-dependent methyltransferases"/>
    <property type="match status" value="1"/>
</dbReference>
<name>A0AA45R205_9PSEU</name>
<feature type="binding site" evidence="7">
    <location>
        <position position="142"/>
    </location>
    <ligand>
        <name>S-adenosyl-L-methionine</name>
        <dbReference type="ChEBI" id="CHEBI:59789"/>
    </ligand>
</feature>
<keyword evidence="3 7" id="KW-0489">Methyltransferase</keyword>
<evidence type="ECO:0000313" key="8">
    <source>
        <dbReference type="EMBL" id="QUF01980.1"/>
    </source>
</evidence>
<sequence length="239" mass="27141">MTPSKQERPAHHRTVVSYVQRGERMTVGQQRAWDTHWDRVGREVKALPEGPVDFTAWFGREAPVLLEIGSGMGETTSQLVAAAPELNYVAVEVYKPGLGQLLLRTEALGATNLRAFRGDAVDLLESHVEPGTLAGVRIFFPDPWPKKKHHKRRLVQPEFVKLLASRLRPGGTLHMATDWESYAEQMLEVCSAEPALRNLHDGWAPRPEWRPVTKFEQRAVEEERVSHDLMFERIQPEPS</sequence>
<dbReference type="EC" id="2.1.1.33" evidence="7"/>
<dbReference type="PROSITE" id="PS51625">
    <property type="entry name" value="SAM_MT_TRMB"/>
    <property type="match status" value="1"/>
</dbReference>
<organism evidence="8 9">
    <name type="scientific">Actinosynnema pretiosum subsp. pretiosum</name>
    <dbReference type="NCBI Taxonomy" id="103721"/>
    <lineage>
        <taxon>Bacteria</taxon>
        <taxon>Bacillati</taxon>
        <taxon>Actinomycetota</taxon>
        <taxon>Actinomycetes</taxon>
        <taxon>Pseudonocardiales</taxon>
        <taxon>Pseudonocardiaceae</taxon>
        <taxon>Actinosynnema</taxon>
    </lineage>
</organism>
<gene>
    <name evidence="7 8" type="primary">trmB</name>
    <name evidence="8" type="ORF">KCV87_20895</name>
</gene>
<dbReference type="InterPro" id="IPR055361">
    <property type="entry name" value="tRNA_methyltr_TrmB_bact"/>
</dbReference>
<dbReference type="AlphaFoldDB" id="A0AA45R205"/>
<feature type="binding site" evidence="7">
    <location>
        <position position="92"/>
    </location>
    <ligand>
        <name>S-adenosyl-L-methionine</name>
        <dbReference type="ChEBI" id="CHEBI:59789"/>
    </ligand>
</feature>
<comment type="similarity">
    <text evidence="7">Belongs to the class I-like SAM-binding methyltransferase superfamily. TrmB family.</text>
</comment>
<protein>
    <recommendedName>
        <fullName evidence="7">tRNA (guanine-N(7)-)-methyltransferase</fullName>
        <ecNumber evidence="7">2.1.1.33</ecNumber>
    </recommendedName>
    <alternativeName>
        <fullName evidence="7">tRNA (guanine(46)-N(7))-methyltransferase</fullName>
    </alternativeName>
    <alternativeName>
        <fullName evidence="7">tRNA(m7G46)-methyltransferase</fullName>
    </alternativeName>
</protein>
<evidence type="ECO:0000256" key="2">
    <source>
        <dbReference type="ARBA" id="ARBA00003015"/>
    </source>
</evidence>
<comment type="caution">
    <text evidence="7">Lacks conserved residue(s) required for the propagation of feature annotation.</text>
</comment>
<dbReference type="CDD" id="cd02440">
    <property type="entry name" value="AdoMet_MTases"/>
    <property type="match status" value="1"/>
</dbReference>
<feature type="binding site" evidence="7">
    <location>
        <position position="119"/>
    </location>
    <ligand>
        <name>S-adenosyl-L-methionine</name>
        <dbReference type="ChEBI" id="CHEBI:59789"/>
    </ligand>
</feature>